<evidence type="ECO:0000313" key="3">
    <source>
        <dbReference type="EMBL" id="CTP86868.1"/>
    </source>
</evidence>
<name>A0A0K2ZMK8_9XANT</name>
<feature type="domain" description="GST C-terminal" evidence="2">
    <location>
        <begin position="83"/>
        <end position="202"/>
    </location>
</feature>
<dbReference type="InterPro" id="IPR004045">
    <property type="entry name" value="Glutathione_S-Trfase_N"/>
</dbReference>
<reference evidence="3 4" key="1">
    <citation type="submission" date="2015-07" db="EMBL/GenBank/DDBJ databases">
        <authorList>
            <person name="Noorani M."/>
        </authorList>
    </citation>
    <scope>NUCLEOTIDE SEQUENCE [LARGE SCALE GENOMIC DNA]</scope>
    <source>
        <strain evidence="3">LMG728</strain>
    </source>
</reference>
<keyword evidence="3" id="KW-0808">Transferase</keyword>
<feature type="domain" description="GST N-terminal" evidence="1">
    <location>
        <begin position="1"/>
        <end position="77"/>
    </location>
</feature>
<dbReference type="PANTHER" id="PTHR44051:SF8">
    <property type="entry name" value="GLUTATHIONE S-TRANSFERASE GSTA"/>
    <property type="match status" value="1"/>
</dbReference>
<sequence length="202" mass="22150">MKLYAKPGACSLADHIALRWAQLPFELELLDAAAMKAPAYLAINPAGAVPALQADDWVLTQNSAILNYIADLAPAAQLAGDGSARNRAEVQRWLAFLNADLHPAFHPLFGSTRYLEDAATIARTQDHARERLRTLYARVDAQLATQPWLAGAQRSLADAYLFVTLRWARGLKLETGANLQRFFERMAADPQVQAALQAEGLD</sequence>
<dbReference type="InterPro" id="IPR040079">
    <property type="entry name" value="Glutathione_S-Trfase"/>
</dbReference>
<dbReference type="EMBL" id="CXOK01000034">
    <property type="protein sequence ID" value="CTP86868.1"/>
    <property type="molecule type" value="Genomic_DNA"/>
</dbReference>
<dbReference type="Pfam" id="PF00043">
    <property type="entry name" value="GST_C"/>
    <property type="match status" value="1"/>
</dbReference>
<dbReference type="InterPro" id="IPR004046">
    <property type="entry name" value="GST_C"/>
</dbReference>
<dbReference type="Gene3D" id="3.40.30.10">
    <property type="entry name" value="Glutaredoxin"/>
    <property type="match status" value="1"/>
</dbReference>
<dbReference type="RefSeq" id="WP_053840516.1">
    <property type="nucleotide sequence ID" value="NZ_CP076250.1"/>
</dbReference>
<dbReference type="InterPro" id="IPR036249">
    <property type="entry name" value="Thioredoxin-like_sf"/>
</dbReference>
<dbReference type="GO" id="GO:0004364">
    <property type="term" value="F:glutathione transferase activity"/>
    <property type="evidence" value="ECO:0007669"/>
    <property type="project" value="UniProtKB-EC"/>
</dbReference>
<dbReference type="Proteomes" id="UP000041247">
    <property type="component" value="Unassembled WGS sequence"/>
</dbReference>
<dbReference type="SFLD" id="SFLDG00358">
    <property type="entry name" value="Main_(cytGST)"/>
    <property type="match status" value="1"/>
</dbReference>
<evidence type="ECO:0000259" key="1">
    <source>
        <dbReference type="PROSITE" id="PS50404"/>
    </source>
</evidence>
<dbReference type="AlphaFoldDB" id="A0A0K2ZMK8"/>
<dbReference type="InterPro" id="IPR036282">
    <property type="entry name" value="Glutathione-S-Trfase_C_sf"/>
</dbReference>
<evidence type="ECO:0000313" key="4">
    <source>
        <dbReference type="Proteomes" id="UP000041247"/>
    </source>
</evidence>
<dbReference type="InterPro" id="IPR010987">
    <property type="entry name" value="Glutathione-S-Trfase_C-like"/>
</dbReference>
<dbReference type="PROSITE" id="PS50405">
    <property type="entry name" value="GST_CTER"/>
    <property type="match status" value="1"/>
</dbReference>
<dbReference type="EC" id="2.5.1.18" evidence="3"/>
<protein>
    <submittedName>
        <fullName evidence="3">Glutathione S-transferase GST-4,5</fullName>
        <ecNumber evidence="3">2.5.1.18</ecNumber>
    </submittedName>
</protein>
<dbReference type="CDD" id="cd03057">
    <property type="entry name" value="GST_N_Beta"/>
    <property type="match status" value="1"/>
</dbReference>
<dbReference type="Pfam" id="PF13409">
    <property type="entry name" value="GST_N_2"/>
    <property type="match status" value="1"/>
</dbReference>
<gene>
    <name evidence="3" type="primary">gst1</name>
    <name evidence="3" type="ORF">XTPLMG728_1364</name>
</gene>
<proteinExistence type="predicted"/>
<dbReference type="SUPFAM" id="SSF52833">
    <property type="entry name" value="Thioredoxin-like"/>
    <property type="match status" value="1"/>
</dbReference>
<accession>A0A0K2ZMK8</accession>
<evidence type="ECO:0000259" key="2">
    <source>
        <dbReference type="PROSITE" id="PS50405"/>
    </source>
</evidence>
<dbReference type="SUPFAM" id="SSF47616">
    <property type="entry name" value="GST C-terminal domain-like"/>
    <property type="match status" value="1"/>
</dbReference>
<dbReference type="PROSITE" id="PS50404">
    <property type="entry name" value="GST_NTER"/>
    <property type="match status" value="1"/>
</dbReference>
<dbReference type="SFLD" id="SFLDS00019">
    <property type="entry name" value="Glutathione_Transferase_(cytos"/>
    <property type="match status" value="1"/>
</dbReference>
<organism evidence="3 4">
    <name type="scientific">Xanthomonas graminis pv. poae</name>
    <dbReference type="NCBI Taxonomy" id="227946"/>
    <lineage>
        <taxon>Bacteria</taxon>
        <taxon>Pseudomonadati</taxon>
        <taxon>Pseudomonadota</taxon>
        <taxon>Gammaproteobacteria</taxon>
        <taxon>Lysobacterales</taxon>
        <taxon>Lysobacteraceae</taxon>
        <taxon>Xanthomonas</taxon>
        <taxon>Xanthomonas translucens group</taxon>
        <taxon>Xanthomonas graminis</taxon>
    </lineage>
</organism>
<dbReference type="SFLD" id="SFLDG01150">
    <property type="entry name" value="Main.1:_Beta-like"/>
    <property type="match status" value="1"/>
</dbReference>
<dbReference type="Gene3D" id="1.20.1050.10">
    <property type="match status" value="1"/>
</dbReference>
<dbReference type="CDD" id="cd03188">
    <property type="entry name" value="GST_C_Beta"/>
    <property type="match status" value="1"/>
</dbReference>
<dbReference type="PANTHER" id="PTHR44051">
    <property type="entry name" value="GLUTATHIONE S-TRANSFERASE-RELATED"/>
    <property type="match status" value="1"/>
</dbReference>